<evidence type="ECO:0000313" key="5">
    <source>
        <dbReference type="EMBL" id="KAF3334508.1"/>
    </source>
</evidence>
<name>A0A833RH16_9POAL</name>
<evidence type="ECO:0000256" key="1">
    <source>
        <dbReference type="ARBA" id="ARBA00022723"/>
    </source>
</evidence>
<evidence type="ECO:0000256" key="2">
    <source>
        <dbReference type="ARBA" id="ARBA00022771"/>
    </source>
</evidence>
<dbReference type="GO" id="GO:0005737">
    <property type="term" value="C:cytoplasm"/>
    <property type="evidence" value="ECO:0007669"/>
    <property type="project" value="TreeGrafter"/>
</dbReference>
<evidence type="ECO:0000259" key="4">
    <source>
        <dbReference type="Pfam" id="PF00097"/>
    </source>
</evidence>
<proteinExistence type="predicted"/>
<dbReference type="InterPro" id="IPR018957">
    <property type="entry name" value="Znf_C3HC4_RING-type"/>
</dbReference>
<dbReference type="GO" id="GO:0007265">
    <property type="term" value="P:Ras protein signal transduction"/>
    <property type="evidence" value="ECO:0007669"/>
    <property type="project" value="TreeGrafter"/>
</dbReference>
<evidence type="ECO:0000256" key="3">
    <source>
        <dbReference type="ARBA" id="ARBA00022833"/>
    </source>
</evidence>
<dbReference type="CDD" id="cd16457">
    <property type="entry name" value="RING-H2_BRAP2"/>
    <property type="match status" value="1"/>
</dbReference>
<comment type="caution">
    <text evidence="5">The sequence shown here is derived from an EMBL/GenBank/DDBJ whole genome shotgun (WGS) entry which is preliminary data.</text>
</comment>
<gene>
    <name evidence="5" type="ORF">FCM35_KLT21112</name>
</gene>
<dbReference type="InterPro" id="IPR047243">
    <property type="entry name" value="RING-H2_BRAP2"/>
</dbReference>
<accession>A0A833RH16</accession>
<keyword evidence="2" id="KW-0863">Zinc-finger</keyword>
<reference evidence="5" key="1">
    <citation type="submission" date="2020-01" db="EMBL/GenBank/DDBJ databases">
        <title>Genome sequence of Kobresia littledalei, the first chromosome-level genome in the family Cyperaceae.</title>
        <authorList>
            <person name="Qu G."/>
        </authorList>
    </citation>
    <scope>NUCLEOTIDE SEQUENCE</scope>
    <source>
        <strain evidence="5">C.B.Clarke</strain>
        <tissue evidence="5">Leaf</tissue>
    </source>
</reference>
<keyword evidence="3" id="KW-0862">Zinc</keyword>
<dbReference type="PANTHER" id="PTHR24007">
    <property type="entry name" value="BRCA1-ASSOCIATED PROTEIN"/>
    <property type="match status" value="1"/>
</dbReference>
<organism evidence="5 6">
    <name type="scientific">Carex littledalei</name>
    <dbReference type="NCBI Taxonomy" id="544730"/>
    <lineage>
        <taxon>Eukaryota</taxon>
        <taxon>Viridiplantae</taxon>
        <taxon>Streptophyta</taxon>
        <taxon>Embryophyta</taxon>
        <taxon>Tracheophyta</taxon>
        <taxon>Spermatophyta</taxon>
        <taxon>Magnoliopsida</taxon>
        <taxon>Liliopsida</taxon>
        <taxon>Poales</taxon>
        <taxon>Cyperaceae</taxon>
        <taxon>Cyperoideae</taxon>
        <taxon>Cariceae</taxon>
        <taxon>Carex</taxon>
        <taxon>Carex subgen. Euthyceras</taxon>
    </lineage>
</organism>
<evidence type="ECO:0000313" key="6">
    <source>
        <dbReference type="Proteomes" id="UP000623129"/>
    </source>
</evidence>
<dbReference type="SUPFAM" id="SSF57850">
    <property type="entry name" value="RING/U-box"/>
    <property type="match status" value="1"/>
</dbReference>
<dbReference type="Proteomes" id="UP000623129">
    <property type="component" value="Unassembled WGS sequence"/>
</dbReference>
<dbReference type="Pfam" id="PF00097">
    <property type="entry name" value="zf-C3HC4"/>
    <property type="match status" value="1"/>
</dbReference>
<feature type="domain" description="Zinc finger C3HC4 RING-type" evidence="4">
    <location>
        <begin position="36"/>
        <end position="58"/>
    </location>
</feature>
<dbReference type="GO" id="GO:0008270">
    <property type="term" value="F:zinc ion binding"/>
    <property type="evidence" value="ECO:0007669"/>
    <property type="project" value="UniProtKB-KW"/>
</dbReference>
<dbReference type="PANTHER" id="PTHR24007:SF7">
    <property type="entry name" value="BRCA1-ASSOCIATED PROTEIN"/>
    <property type="match status" value="1"/>
</dbReference>
<dbReference type="AlphaFoldDB" id="A0A833RH16"/>
<dbReference type="EMBL" id="SWLB01000009">
    <property type="protein sequence ID" value="KAF3334508.1"/>
    <property type="molecule type" value="Genomic_DNA"/>
</dbReference>
<dbReference type="Gene3D" id="3.30.40.10">
    <property type="entry name" value="Zinc/RING finger domain, C3HC4 (zinc finger)"/>
    <property type="match status" value="1"/>
</dbReference>
<sequence>MSSYTDENLLSRVLLFFPFIPPVERLDQDKDTGGILTTICNHSFHCSCISKWTDSSCPGLSAGLLRRATYTFVKLGSLRVLTNKAVEANEGKPLTVFQNIAIGVKAGAIGAFVSCQLIWH</sequence>
<keyword evidence="1" id="KW-0479">Metal-binding</keyword>
<dbReference type="OrthoDB" id="273556at2759"/>
<dbReference type="GO" id="GO:0016567">
    <property type="term" value="P:protein ubiquitination"/>
    <property type="evidence" value="ECO:0007669"/>
    <property type="project" value="TreeGrafter"/>
</dbReference>
<protein>
    <submittedName>
        <fullName evidence="5">Putative mitochondrial 2-oxoglutarate/malate carrier protein</fullName>
    </submittedName>
</protein>
<dbReference type="GO" id="GO:0061630">
    <property type="term" value="F:ubiquitin protein ligase activity"/>
    <property type="evidence" value="ECO:0007669"/>
    <property type="project" value="TreeGrafter"/>
</dbReference>
<dbReference type="InterPro" id="IPR013083">
    <property type="entry name" value="Znf_RING/FYVE/PHD"/>
</dbReference>
<keyword evidence="6" id="KW-1185">Reference proteome</keyword>